<organism evidence="4 5">
    <name type="scientific">Saccoglossus kowalevskii</name>
    <name type="common">Acorn worm</name>
    <dbReference type="NCBI Taxonomy" id="10224"/>
    <lineage>
        <taxon>Eukaryota</taxon>
        <taxon>Metazoa</taxon>
        <taxon>Hemichordata</taxon>
        <taxon>Enteropneusta</taxon>
        <taxon>Harrimaniidae</taxon>
        <taxon>Saccoglossus</taxon>
    </lineage>
</organism>
<dbReference type="Gene3D" id="2.60.120.590">
    <property type="entry name" value="Alpha-ketoglutarate-dependent dioxygenase AlkB-like"/>
    <property type="match status" value="1"/>
</dbReference>
<feature type="domain" description="Fe2OG dioxygenase" evidence="3">
    <location>
        <begin position="169"/>
        <end position="275"/>
    </location>
</feature>
<dbReference type="PANTHER" id="PTHR31212">
    <property type="entry name" value="ALPHA-KETOGLUTARATE-DEPENDENT DIOXYGENASE ALKB HOMOLOG 3"/>
    <property type="match status" value="1"/>
</dbReference>
<dbReference type="RefSeq" id="XP_006815184.1">
    <property type="nucleotide sequence ID" value="XM_006815121.1"/>
</dbReference>
<name>A0ABM0M593_SACKO</name>
<dbReference type="InterPro" id="IPR037151">
    <property type="entry name" value="AlkB-like_sf"/>
</dbReference>
<dbReference type="InterPro" id="IPR027450">
    <property type="entry name" value="AlkB-like"/>
</dbReference>
<dbReference type="PROSITE" id="PS51471">
    <property type="entry name" value="FE2OG_OXY"/>
    <property type="match status" value="1"/>
</dbReference>
<dbReference type="InterPro" id="IPR032854">
    <property type="entry name" value="ALKBH3"/>
</dbReference>
<sequence length="280" mass="32388">MSSEKRRRARVQGSWAPPPRKPQEKKEASRAMPEVGVSSPVRKPQPPQFAYVESGQAIRTPPPVIRIESASDETIISDGPTGKSILRYYPQFIEEKELQRIFQTLCKELPWKQRFDVKRDGTSYKQPRMTAWYGDLSYAYSGVVLPPSESWHPLVLQLRERIEKKPKYTFNSVLGNLYRNEYDSVDWHSDDEAGLRDFPIIASLTFGDMRIFKMRKKPPLEEKGDYTYQQHIEVPLPSGSLLIMEGATQADWQHSIPKSYHSKGPRVNLTYRTIYPVEEI</sequence>
<evidence type="ECO:0000256" key="2">
    <source>
        <dbReference type="SAM" id="MobiDB-lite"/>
    </source>
</evidence>
<dbReference type="SUPFAM" id="SSF51197">
    <property type="entry name" value="Clavaminate synthase-like"/>
    <property type="match status" value="1"/>
</dbReference>
<dbReference type="GeneID" id="102804926"/>
<evidence type="ECO:0000256" key="1">
    <source>
        <dbReference type="ARBA" id="ARBA00001954"/>
    </source>
</evidence>
<keyword evidence="4" id="KW-1185">Reference proteome</keyword>
<comment type="cofactor">
    <cofactor evidence="1">
        <name>Fe(2+)</name>
        <dbReference type="ChEBI" id="CHEBI:29033"/>
    </cofactor>
</comment>
<feature type="region of interest" description="Disordered" evidence="2">
    <location>
        <begin position="1"/>
        <end position="47"/>
    </location>
</feature>
<protein>
    <submittedName>
        <fullName evidence="5">Alpha-ketoglutarate-dependent dioxygenase alkB homolog 3-like</fullName>
    </submittedName>
</protein>
<feature type="compositionally biased region" description="Basic residues" evidence="2">
    <location>
        <begin position="1"/>
        <end position="10"/>
    </location>
</feature>
<reference evidence="5" key="1">
    <citation type="submission" date="2025-08" db="UniProtKB">
        <authorList>
            <consortium name="RefSeq"/>
        </authorList>
    </citation>
    <scope>IDENTIFICATION</scope>
    <source>
        <tissue evidence="5">Testes</tissue>
    </source>
</reference>
<evidence type="ECO:0000313" key="4">
    <source>
        <dbReference type="Proteomes" id="UP000694865"/>
    </source>
</evidence>
<accession>A0ABM0M593</accession>
<evidence type="ECO:0000259" key="3">
    <source>
        <dbReference type="PROSITE" id="PS51471"/>
    </source>
</evidence>
<dbReference type="InterPro" id="IPR005123">
    <property type="entry name" value="Oxoglu/Fe-dep_dioxygenase_dom"/>
</dbReference>
<dbReference type="Pfam" id="PF13532">
    <property type="entry name" value="2OG-FeII_Oxy_2"/>
    <property type="match status" value="1"/>
</dbReference>
<dbReference type="PANTHER" id="PTHR31212:SF4">
    <property type="entry name" value="ALPHA-KETOGLUTARATE-DEPENDENT DIOXYGENASE ALKB HOMOLOG 3"/>
    <property type="match status" value="1"/>
</dbReference>
<dbReference type="Proteomes" id="UP000694865">
    <property type="component" value="Unplaced"/>
</dbReference>
<evidence type="ECO:0000313" key="5">
    <source>
        <dbReference type="RefSeq" id="XP_006815184.1"/>
    </source>
</evidence>
<gene>
    <name evidence="5" type="primary">LOC102804926</name>
</gene>
<proteinExistence type="predicted"/>